<dbReference type="InterPro" id="IPR037883">
    <property type="entry name" value="Knr4/Smi1-like_sf"/>
</dbReference>
<dbReference type="OrthoDB" id="9179578at2"/>
<dbReference type="Proteomes" id="UP000488936">
    <property type="component" value="Unassembled WGS sequence"/>
</dbReference>
<dbReference type="EMBL" id="WMJY01000060">
    <property type="protein sequence ID" value="MTH31033.1"/>
    <property type="molecule type" value="Genomic_DNA"/>
</dbReference>
<dbReference type="AlphaFoldDB" id="A0A7K1GSR9"/>
<organism evidence="1 2">
    <name type="scientific">Myroides pelagicus</name>
    <dbReference type="NCBI Taxonomy" id="270914"/>
    <lineage>
        <taxon>Bacteria</taxon>
        <taxon>Pseudomonadati</taxon>
        <taxon>Bacteroidota</taxon>
        <taxon>Flavobacteriia</taxon>
        <taxon>Flavobacteriales</taxon>
        <taxon>Flavobacteriaceae</taxon>
        <taxon>Myroides</taxon>
    </lineage>
</organism>
<reference evidence="1 2" key="1">
    <citation type="journal article" date="2006" name="Int. J. Syst. Evol. Microbiol.">
        <title>Myroides pelagicus sp. nov., isolated from seawater in Thailand.</title>
        <authorList>
            <person name="Yoon J."/>
            <person name="Maneerat S."/>
            <person name="Kawai F."/>
            <person name="Yokota A."/>
        </authorList>
    </citation>
    <scope>NUCLEOTIDE SEQUENCE [LARGE SCALE GENOMIC DNA]</scope>
    <source>
        <strain evidence="1 2">SM1T</strain>
    </source>
</reference>
<dbReference type="SUPFAM" id="SSF160631">
    <property type="entry name" value="SMI1/KNR4-like"/>
    <property type="match status" value="1"/>
</dbReference>
<keyword evidence="2" id="KW-1185">Reference proteome</keyword>
<dbReference type="Pfam" id="PF14568">
    <property type="entry name" value="SUKH_6"/>
    <property type="match status" value="1"/>
</dbReference>
<proteinExistence type="predicted"/>
<evidence type="ECO:0000313" key="1">
    <source>
        <dbReference type="EMBL" id="MTH31033.1"/>
    </source>
</evidence>
<name>A0A7K1GSR9_9FLAO</name>
<evidence type="ECO:0008006" key="3">
    <source>
        <dbReference type="Google" id="ProtNLM"/>
    </source>
</evidence>
<dbReference type="RefSeq" id="WP_155036999.1">
    <property type="nucleotide sequence ID" value="NZ_JAYMMG010000006.1"/>
</dbReference>
<sequence length="339" mass="39065">MKRPKTVPIEAVYDREEQQWVLGQNNALGQPIGEWKCWAGEGYLSSNTFFSEEGELIRCDRFHPNGALAQQMSLDEQGEHQVTYYKAAVDTDEYFPHSPFVNAHKAVKQNNSSPSAYLFYDESDSQLSVFGDNQQEMTSLLKAKEGETAKQAVERLDCFIDLLMENENLDEDYVDEIDSGFRPVELEEVSAERLAQYEQDLGIEFPPSYKSFVLEKGFIQFGQYNEFNRRLFDEYSRLSDALGYWNIDSAIEFDQTTKEKLDNIITFSYGDEGLQLQWFHCFDYNTLNPDTAEVDIIDFDQDDCHNPLASCSEQMCVGRGFDNHISRIVDMEISLILDQ</sequence>
<gene>
    <name evidence="1" type="ORF">GJV77_14260</name>
</gene>
<comment type="caution">
    <text evidence="1">The sequence shown here is derived from an EMBL/GenBank/DDBJ whole genome shotgun (WGS) entry which is preliminary data.</text>
</comment>
<accession>A0A7K1GSR9</accession>
<evidence type="ECO:0000313" key="2">
    <source>
        <dbReference type="Proteomes" id="UP000488936"/>
    </source>
</evidence>
<protein>
    <recommendedName>
        <fullName evidence="3">SMI1/KNR4 family protein</fullName>
    </recommendedName>
</protein>
<dbReference type="Gene3D" id="3.40.1580.10">
    <property type="entry name" value="SMI1/KNR4-like"/>
    <property type="match status" value="1"/>
</dbReference>